<evidence type="ECO:0000313" key="1">
    <source>
        <dbReference type="EMBL" id="HFK20464.1"/>
    </source>
</evidence>
<dbReference type="AlphaFoldDB" id="A0A7C3ES51"/>
<gene>
    <name evidence="1" type="ORF">ENS19_04195</name>
</gene>
<reference evidence="1" key="1">
    <citation type="journal article" date="2020" name="mSystems">
        <title>Genome- and Community-Level Interaction Insights into Carbon Utilization and Element Cycling Functions of Hydrothermarchaeota in Hydrothermal Sediment.</title>
        <authorList>
            <person name="Zhou Z."/>
            <person name="Liu Y."/>
            <person name="Xu W."/>
            <person name="Pan J."/>
            <person name="Luo Z.H."/>
            <person name="Li M."/>
        </authorList>
    </citation>
    <scope>NUCLEOTIDE SEQUENCE [LARGE SCALE GENOMIC DNA]</scope>
    <source>
        <strain evidence="1">SpSt-468</strain>
    </source>
</reference>
<comment type="caution">
    <text evidence="1">The sequence shown here is derived from an EMBL/GenBank/DDBJ whole genome shotgun (WGS) entry which is preliminary data.</text>
</comment>
<name>A0A7C3ES51_9CREN</name>
<dbReference type="EMBL" id="DSTX01000006">
    <property type="protein sequence ID" value="HFK20464.1"/>
    <property type="molecule type" value="Genomic_DNA"/>
</dbReference>
<protein>
    <submittedName>
        <fullName evidence="1">Uncharacterized protein</fullName>
    </submittedName>
</protein>
<proteinExistence type="predicted"/>
<organism evidence="1">
    <name type="scientific">Candidatus Methanomethylicus mesodigestus</name>
    <dbReference type="NCBI Taxonomy" id="1867258"/>
    <lineage>
        <taxon>Archaea</taxon>
        <taxon>Thermoproteota</taxon>
        <taxon>Methanosuratincolia</taxon>
        <taxon>Candidatus Methanomethylicales</taxon>
        <taxon>Candidatus Methanomethylicaceae</taxon>
        <taxon>Candidatus Methanomethylicus</taxon>
    </lineage>
</organism>
<sequence length="93" mass="10448">MPTLFARFYNNGADLYLKAKEVAAKANFTIVKEDQQNGIMHLHKKVGGRTVHMVVQVGSGKERCIVLDIFPGDEGYYMDTGRAFIDGLKKVVW</sequence>
<accession>A0A7C3ES51</accession>